<keyword evidence="2" id="KW-1185">Reference proteome</keyword>
<gene>
    <name evidence="1" type="ORF">LSAT_V11C600342230</name>
</gene>
<dbReference type="Proteomes" id="UP000235145">
    <property type="component" value="Unassembled WGS sequence"/>
</dbReference>
<comment type="caution">
    <text evidence="1">The sequence shown here is derived from an EMBL/GenBank/DDBJ whole genome shotgun (WGS) entry which is preliminary data.</text>
</comment>
<proteinExistence type="predicted"/>
<evidence type="ECO:0000313" key="2">
    <source>
        <dbReference type="Proteomes" id="UP000235145"/>
    </source>
</evidence>
<organism evidence="1 2">
    <name type="scientific">Lactuca sativa</name>
    <name type="common">Garden lettuce</name>
    <dbReference type="NCBI Taxonomy" id="4236"/>
    <lineage>
        <taxon>Eukaryota</taxon>
        <taxon>Viridiplantae</taxon>
        <taxon>Streptophyta</taxon>
        <taxon>Embryophyta</taxon>
        <taxon>Tracheophyta</taxon>
        <taxon>Spermatophyta</taxon>
        <taxon>Magnoliopsida</taxon>
        <taxon>eudicotyledons</taxon>
        <taxon>Gunneridae</taxon>
        <taxon>Pentapetalae</taxon>
        <taxon>asterids</taxon>
        <taxon>campanulids</taxon>
        <taxon>Asterales</taxon>
        <taxon>Asteraceae</taxon>
        <taxon>Cichorioideae</taxon>
        <taxon>Cichorieae</taxon>
        <taxon>Lactucinae</taxon>
        <taxon>Lactuca</taxon>
    </lineage>
</organism>
<evidence type="ECO:0000313" key="1">
    <source>
        <dbReference type="EMBL" id="KAJ0200662.1"/>
    </source>
</evidence>
<protein>
    <submittedName>
        <fullName evidence="1">Uncharacterized protein</fullName>
    </submittedName>
</protein>
<dbReference type="EMBL" id="NBSK02000006">
    <property type="protein sequence ID" value="KAJ0200662.1"/>
    <property type="molecule type" value="Genomic_DNA"/>
</dbReference>
<accession>A0A9R1V5N5</accession>
<sequence>MKIFNYHFEGKGRQYQLKKYSQEQVQQPYENYLSASMSGNTSSQVPKTNVSKWKEVKVKKVYVSQGRVEKEKIKVETSPLNDYVSVPIIDETD</sequence>
<name>A0A9R1V5N5_LACSA</name>
<reference evidence="1 2" key="1">
    <citation type="journal article" date="2017" name="Nat. Commun.">
        <title>Genome assembly with in vitro proximity ligation data and whole-genome triplication in lettuce.</title>
        <authorList>
            <person name="Reyes-Chin-Wo S."/>
            <person name="Wang Z."/>
            <person name="Yang X."/>
            <person name="Kozik A."/>
            <person name="Arikit S."/>
            <person name="Song C."/>
            <person name="Xia L."/>
            <person name="Froenicke L."/>
            <person name="Lavelle D.O."/>
            <person name="Truco M.J."/>
            <person name="Xia R."/>
            <person name="Zhu S."/>
            <person name="Xu C."/>
            <person name="Xu H."/>
            <person name="Xu X."/>
            <person name="Cox K."/>
            <person name="Korf I."/>
            <person name="Meyers B.C."/>
            <person name="Michelmore R.W."/>
        </authorList>
    </citation>
    <scope>NUCLEOTIDE SEQUENCE [LARGE SCALE GENOMIC DNA]</scope>
    <source>
        <strain evidence="2">cv. Salinas</strain>
        <tissue evidence="1">Seedlings</tissue>
    </source>
</reference>
<dbReference type="AlphaFoldDB" id="A0A9R1V5N5"/>